<organism evidence="2 3">
    <name type="scientific">Cribrihabitans marinus</name>
    <dbReference type="NCBI Taxonomy" id="1227549"/>
    <lineage>
        <taxon>Bacteria</taxon>
        <taxon>Pseudomonadati</taxon>
        <taxon>Pseudomonadota</taxon>
        <taxon>Alphaproteobacteria</taxon>
        <taxon>Rhodobacterales</taxon>
        <taxon>Paracoccaceae</taxon>
        <taxon>Cribrihabitans</taxon>
    </lineage>
</organism>
<evidence type="ECO:0000256" key="1">
    <source>
        <dbReference type="SAM" id="MobiDB-lite"/>
    </source>
</evidence>
<dbReference type="InterPro" id="IPR041374">
    <property type="entry name" value="BaeRF_family12"/>
</dbReference>
<reference evidence="2 3" key="1">
    <citation type="submission" date="2016-10" db="EMBL/GenBank/DDBJ databases">
        <authorList>
            <person name="de Groot N.N."/>
        </authorList>
    </citation>
    <scope>NUCLEOTIDE SEQUENCE [LARGE SCALE GENOMIC DNA]</scope>
    <source>
        <strain evidence="2 3">DSM 29340</strain>
    </source>
</reference>
<name>A0A1H7E568_9RHOB</name>
<evidence type="ECO:0000313" key="3">
    <source>
        <dbReference type="Proteomes" id="UP000199379"/>
    </source>
</evidence>
<accession>A0A1H7E568</accession>
<dbReference type="AlphaFoldDB" id="A0A1H7E568"/>
<dbReference type="OrthoDB" id="9812459at2"/>
<dbReference type="STRING" id="1227549.SAMN05444007_11533"/>
<keyword evidence="3" id="KW-1185">Reference proteome</keyword>
<dbReference type="EMBL" id="FNYD01000015">
    <property type="protein sequence ID" value="SEK05755.1"/>
    <property type="molecule type" value="Genomic_DNA"/>
</dbReference>
<protein>
    <submittedName>
        <fullName evidence="2">Protein required for attachment to host cells</fullName>
    </submittedName>
</protein>
<evidence type="ECO:0000313" key="2">
    <source>
        <dbReference type="EMBL" id="SEK05755.1"/>
    </source>
</evidence>
<dbReference type="Proteomes" id="UP000199379">
    <property type="component" value="Unassembled WGS sequence"/>
</dbReference>
<feature type="region of interest" description="Disordered" evidence="1">
    <location>
        <begin position="30"/>
        <end position="69"/>
    </location>
</feature>
<dbReference type="RefSeq" id="WP_092371032.1">
    <property type="nucleotide sequence ID" value="NZ_BMGV01000014.1"/>
</dbReference>
<gene>
    <name evidence="2" type="ORF">SAMN05444007_11533</name>
</gene>
<proteinExistence type="predicted"/>
<dbReference type="Pfam" id="PF18856">
    <property type="entry name" value="baeRF_family12"/>
    <property type="match status" value="1"/>
</dbReference>
<sequence>MARLKHDTWVVVTDSEKALFLTNLTDHEDPNLDVIEKEEQDNPSDRDQSANRPGRMQDTGVQQRSAMDDTDWHELAKERFAKDLSQILYDKAHKGAFDKLILVAAPQVLGVLREDLHKEVADRIVAEIPKNLANHPVDKIGDLVKRELDTA</sequence>